<keyword evidence="5" id="KW-0812">Transmembrane</keyword>
<dbReference type="EC" id="3.1.3.48" evidence="2"/>
<feature type="domain" description="Tyrosine-protein phosphatase" evidence="6">
    <location>
        <begin position="179"/>
        <end position="239"/>
    </location>
</feature>
<keyword evidence="8" id="KW-1185">Reference proteome</keyword>
<dbReference type="InterPro" id="IPR050348">
    <property type="entry name" value="Protein-Tyr_Phosphatase"/>
</dbReference>
<comment type="caution">
    <text evidence="7">The sequence shown here is derived from an EMBL/GenBank/DDBJ whole genome shotgun (WGS) entry which is preliminary data.</text>
</comment>
<protein>
    <recommendedName>
        <fullName evidence="2">protein-tyrosine-phosphatase</fullName>
        <ecNumber evidence="2">3.1.3.48</ecNumber>
    </recommendedName>
</protein>
<dbReference type="SUPFAM" id="SSF52799">
    <property type="entry name" value="(Phosphotyrosine protein) phosphatases II"/>
    <property type="match status" value="1"/>
</dbReference>
<dbReference type="Proteomes" id="UP000499080">
    <property type="component" value="Unassembled WGS sequence"/>
</dbReference>
<dbReference type="InterPro" id="IPR000242">
    <property type="entry name" value="PTP_cat"/>
</dbReference>
<dbReference type="Gene3D" id="3.90.190.10">
    <property type="entry name" value="Protein tyrosine phosphatase superfamily"/>
    <property type="match status" value="1"/>
</dbReference>
<evidence type="ECO:0000313" key="8">
    <source>
        <dbReference type="Proteomes" id="UP000499080"/>
    </source>
</evidence>
<proteinExistence type="inferred from homology"/>
<dbReference type="InterPro" id="IPR029021">
    <property type="entry name" value="Prot-tyrosine_phosphatase-like"/>
</dbReference>
<dbReference type="PANTHER" id="PTHR19134:SF562">
    <property type="entry name" value="PROTEIN-TYROSINE-PHOSPHATASE"/>
    <property type="match status" value="1"/>
</dbReference>
<dbReference type="Pfam" id="PF00102">
    <property type="entry name" value="Y_phosphatase"/>
    <property type="match status" value="1"/>
</dbReference>
<sequence>METILFFNIISTNVDALIPSFYQHPNSSCIKFFGLLFTIGLHVEHHHHLQSVYLQDVVLMDQTDENRLLLSLVVESLKAEAHSAPLSVVLGFLLPLLIIVGIFLVLLYFWKSKRYRMSIMKRKFIPKKGSSESVFGVCNEALDEMEIIETESLCEELSNCIPLEELHDFIKHGVRTNKIKKEFLNLPKGQLYPCSVAKLPDNKYKNRYGNILPYDHSRVKLDASDGSDYIHANYIDVRF</sequence>
<evidence type="ECO:0000259" key="6">
    <source>
        <dbReference type="PROSITE" id="PS50055"/>
    </source>
</evidence>
<dbReference type="GO" id="GO:0004725">
    <property type="term" value="F:protein tyrosine phosphatase activity"/>
    <property type="evidence" value="ECO:0007669"/>
    <property type="project" value="UniProtKB-EC"/>
</dbReference>
<evidence type="ECO:0000313" key="7">
    <source>
        <dbReference type="EMBL" id="GBO38404.1"/>
    </source>
</evidence>
<evidence type="ECO:0000256" key="2">
    <source>
        <dbReference type="ARBA" id="ARBA00013064"/>
    </source>
</evidence>
<accession>A0A4Y2WP70</accession>
<reference evidence="7 8" key="1">
    <citation type="journal article" date="2019" name="Sci. Rep.">
        <title>Orb-weaving spider Araneus ventricosus genome elucidates the spidroin gene catalogue.</title>
        <authorList>
            <person name="Kono N."/>
            <person name="Nakamura H."/>
            <person name="Ohtoshi R."/>
            <person name="Moran D.A.P."/>
            <person name="Shinohara A."/>
            <person name="Yoshida Y."/>
            <person name="Fujiwara M."/>
            <person name="Mori M."/>
            <person name="Tomita M."/>
            <person name="Arakawa K."/>
        </authorList>
    </citation>
    <scope>NUCLEOTIDE SEQUENCE [LARGE SCALE GENOMIC DNA]</scope>
</reference>
<organism evidence="7 8">
    <name type="scientific">Araneus ventricosus</name>
    <name type="common">Orbweaver spider</name>
    <name type="synonym">Epeira ventricosa</name>
    <dbReference type="NCBI Taxonomy" id="182803"/>
    <lineage>
        <taxon>Eukaryota</taxon>
        <taxon>Metazoa</taxon>
        <taxon>Ecdysozoa</taxon>
        <taxon>Arthropoda</taxon>
        <taxon>Chelicerata</taxon>
        <taxon>Arachnida</taxon>
        <taxon>Araneae</taxon>
        <taxon>Araneomorphae</taxon>
        <taxon>Entelegynae</taxon>
        <taxon>Araneoidea</taxon>
        <taxon>Araneidae</taxon>
        <taxon>Araneus</taxon>
    </lineage>
</organism>
<evidence type="ECO:0000256" key="1">
    <source>
        <dbReference type="ARBA" id="ARBA00009580"/>
    </source>
</evidence>
<evidence type="ECO:0000256" key="4">
    <source>
        <dbReference type="ARBA" id="ARBA00022912"/>
    </source>
</evidence>
<keyword evidence="5" id="KW-1133">Transmembrane helix</keyword>
<keyword evidence="5" id="KW-0472">Membrane</keyword>
<dbReference type="AlphaFoldDB" id="A0A4Y2WP70"/>
<gene>
    <name evidence="7" type="ORF">AVEN_76174_1</name>
</gene>
<dbReference type="PROSITE" id="PS50055">
    <property type="entry name" value="TYR_PHOSPHATASE_PTP"/>
    <property type="match status" value="1"/>
</dbReference>
<keyword evidence="3" id="KW-0378">Hydrolase</keyword>
<name>A0A4Y2WP70_ARAVE</name>
<evidence type="ECO:0000256" key="3">
    <source>
        <dbReference type="ARBA" id="ARBA00022801"/>
    </source>
</evidence>
<dbReference type="PANTHER" id="PTHR19134">
    <property type="entry name" value="RECEPTOR-TYPE TYROSINE-PROTEIN PHOSPHATASE"/>
    <property type="match status" value="1"/>
</dbReference>
<keyword evidence="4" id="KW-0904">Protein phosphatase</keyword>
<dbReference type="OrthoDB" id="10051103at2759"/>
<evidence type="ECO:0000256" key="5">
    <source>
        <dbReference type="SAM" id="Phobius"/>
    </source>
</evidence>
<dbReference type="EMBL" id="BGPR01063123">
    <property type="protein sequence ID" value="GBO38404.1"/>
    <property type="molecule type" value="Genomic_DNA"/>
</dbReference>
<comment type="similarity">
    <text evidence="1">Belongs to the protein-tyrosine phosphatase family.</text>
</comment>
<feature type="transmembrane region" description="Helical" evidence="5">
    <location>
        <begin position="86"/>
        <end position="110"/>
    </location>
</feature>